<comment type="caution">
    <text evidence="2">The sequence shown here is derived from an EMBL/GenBank/DDBJ whole genome shotgun (WGS) entry which is preliminary data.</text>
</comment>
<organism evidence="2 3">
    <name type="scientific">Microbacterium azadirachtae</name>
    <dbReference type="NCBI Taxonomy" id="582680"/>
    <lineage>
        <taxon>Bacteria</taxon>
        <taxon>Bacillati</taxon>
        <taxon>Actinomycetota</taxon>
        <taxon>Actinomycetes</taxon>
        <taxon>Micrococcales</taxon>
        <taxon>Microbacteriaceae</taxon>
        <taxon>Microbacterium</taxon>
    </lineage>
</organism>
<reference evidence="2 3" key="1">
    <citation type="submission" date="2015-02" db="EMBL/GenBank/DDBJ databases">
        <title>Draft genome sequences of ten Microbacterium spp. with emphasis on heavy metal contaminated environments.</title>
        <authorList>
            <person name="Corretto E."/>
        </authorList>
    </citation>
    <scope>NUCLEOTIDE SEQUENCE [LARGE SCALE GENOMIC DNA]</scope>
    <source>
        <strain evidence="2 3">DSM 23848</strain>
    </source>
</reference>
<feature type="domain" description="HEPN AbiJ-N-terminal" evidence="1">
    <location>
        <begin position="1"/>
        <end position="125"/>
    </location>
</feature>
<dbReference type="RefSeq" id="WP_045252422.1">
    <property type="nucleotide sequence ID" value="NZ_JYIT01000086.1"/>
</dbReference>
<evidence type="ECO:0000259" key="1">
    <source>
        <dbReference type="Pfam" id="PF18863"/>
    </source>
</evidence>
<dbReference type="AlphaFoldDB" id="A0A0F0K9H0"/>
<dbReference type="Pfam" id="PF18863">
    <property type="entry name" value="AbiJ_NTD4"/>
    <property type="match status" value="1"/>
</dbReference>
<dbReference type="InterPro" id="IPR049503">
    <property type="entry name" value="AbiJ_NTD4"/>
</dbReference>
<dbReference type="OrthoDB" id="5119069at2"/>
<protein>
    <recommendedName>
        <fullName evidence="1">HEPN AbiJ-N-terminal domain-containing protein</fullName>
    </recommendedName>
</protein>
<keyword evidence="3" id="KW-1185">Reference proteome</keyword>
<name>A0A0F0K9H0_9MICO</name>
<dbReference type="Proteomes" id="UP000033448">
    <property type="component" value="Unassembled WGS sequence"/>
</dbReference>
<evidence type="ECO:0000313" key="3">
    <source>
        <dbReference type="Proteomes" id="UP000033448"/>
    </source>
</evidence>
<gene>
    <name evidence="2" type="ORF">RL72_03812</name>
</gene>
<evidence type="ECO:0000313" key="2">
    <source>
        <dbReference type="EMBL" id="KJL17563.1"/>
    </source>
</evidence>
<proteinExistence type="predicted"/>
<accession>A0A0F0K9H0</accession>
<sequence>MSFADRFGYTRPEPQRTQIERDSDAVRLVLWNAVSRDGKSPLAAYRKLCEYSQQLPDANIWSDTYADEFARLLLDQMTWLDVYDALEAEASTMKGQSRAELQKSVNRALSRSGIAYEMRDGRFEFYEPVANEFETRHDEDEAIASLTDEFEPVRKQYQNALRNLRSMPANLEGAVADALNALEAVAKIIEGKPHATLGDVARNLFPGSPGYHVPLRLAIEKLYAYSNQLPGARHGRYAEPDIAHAETVMVVRMAGAILTFLVTLYRGEATAGSSGSDFDFEF</sequence>
<dbReference type="EMBL" id="JYIT01000086">
    <property type="protein sequence ID" value="KJL17563.1"/>
    <property type="molecule type" value="Genomic_DNA"/>
</dbReference>
<dbReference type="PATRIC" id="fig|582680.7.peg.3870"/>